<keyword evidence="8" id="KW-0129">CBS domain</keyword>
<keyword evidence="4" id="KW-0378">Hydrolase</keyword>
<dbReference type="Pfam" id="PF00571">
    <property type="entry name" value="CBS"/>
    <property type="match status" value="1"/>
</dbReference>
<name>A0A4R2LFC3_9FIRM</name>
<dbReference type="InterPro" id="IPR028979">
    <property type="entry name" value="Ser_kin/Pase_Hpr-like_N_sf"/>
</dbReference>
<dbReference type="InterPro" id="IPR004097">
    <property type="entry name" value="DHHA2"/>
</dbReference>
<dbReference type="Proteomes" id="UP000295711">
    <property type="component" value="Unassembled WGS sequence"/>
</dbReference>
<dbReference type="Gene3D" id="3.10.310.20">
    <property type="entry name" value="DHHA2 domain"/>
    <property type="match status" value="1"/>
</dbReference>
<evidence type="ECO:0000313" key="10">
    <source>
        <dbReference type="EMBL" id="TCO84603.1"/>
    </source>
</evidence>
<dbReference type="EC" id="3.6.1.1" evidence="2"/>
<evidence type="ECO:0000313" key="11">
    <source>
        <dbReference type="Proteomes" id="UP000295711"/>
    </source>
</evidence>
<dbReference type="RefSeq" id="WP_132091189.1">
    <property type="nucleotide sequence ID" value="NZ_JANKAQ010000008.1"/>
</dbReference>
<comment type="cofactor">
    <cofactor evidence="1">
        <name>Mn(2+)</name>
        <dbReference type="ChEBI" id="CHEBI:29035"/>
    </cofactor>
</comment>
<comment type="caution">
    <text evidence="10">The sequence shown here is derived from an EMBL/GenBank/DDBJ whole genome shotgun (WGS) entry which is preliminary data.</text>
</comment>
<evidence type="ECO:0000256" key="5">
    <source>
        <dbReference type="ARBA" id="ARBA00023211"/>
    </source>
</evidence>
<dbReference type="OrthoDB" id="9766150at2"/>
<dbReference type="InterPro" id="IPR010766">
    <property type="entry name" value="DRTGG"/>
</dbReference>
<keyword evidence="11" id="KW-1185">Reference proteome</keyword>
<dbReference type="NCBIfam" id="NF011443">
    <property type="entry name" value="PRK14869.1-5"/>
    <property type="match status" value="1"/>
</dbReference>
<dbReference type="PANTHER" id="PTHR12112:SF22">
    <property type="entry name" value="MANGANESE-DEPENDENT INORGANIC PYROPHOSPHATASE-RELATED"/>
    <property type="match status" value="1"/>
</dbReference>
<evidence type="ECO:0000256" key="2">
    <source>
        <dbReference type="ARBA" id="ARBA00012146"/>
    </source>
</evidence>
<dbReference type="InterPro" id="IPR038222">
    <property type="entry name" value="DHHA2_dom_sf"/>
</dbReference>
<dbReference type="NCBIfam" id="NF003877">
    <property type="entry name" value="PRK05427.1"/>
    <property type="match status" value="1"/>
</dbReference>
<evidence type="ECO:0000256" key="1">
    <source>
        <dbReference type="ARBA" id="ARBA00001936"/>
    </source>
</evidence>
<evidence type="ECO:0000256" key="3">
    <source>
        <dbReference type="ARBA" id="ARBA00022723"/>
    </source>
</evidence>
<dbReference type="Gene3D" id="3.40.1390.20">
    <property type="entry name" value="HprK N-terminal domain-like"/>
    <property type="match status" value="1"/>
</dbReference>
<proteinExistence type="predicted"/>
<dbReference type="Pfam" id="PF01368">
    <property type="entry name" value="DHH"/>
    <property type="match status" value="1"/>
</dbReference>
<protein>
    <recommendedName>
        <fullName evidence="2">inorganic diphosphatase</fullName>
        <ecNumber evidence="2">3.6.1.1</ecNumber>
    </recommendedName>
    <alternativeName>
        <fullName evidence="6">Pyrophosphate phospho-hydrolase</fullName>
    </alternativeName>
</protein>
<comment type="catalytic activity">
    <reaction evidence="7">
        <text>diphosphate + H2O = 2 phosphate + H(+)</text>
        <dbReference type="Rhea" id="RHEA:24576"/>
        <dbReference type="ChEBI" id="CHEBI:15377"/>
        <dbReference type="ChEBI" id="CHEBI:15378"/>
        <dbReference type="ChEBI" id="CHEBI:33019"/>
        <dbReference type="ChEBI" id="CHEBI:43474"/>
        <dbReference type="EC" id="3.6.1.1"/>
    </reaction>
</comment>
<dbReference type="GO" id="GO:0046872">
    <property type="term" value="F:metal ion binding"/>
    <property type="evidence" value="ECO:0007669"/>
    <property type="project" value="UniProtKB-KW"/>
</dbReference>
<keyword evidence="3" id="KW-0479">Metal-binding</keyword>
<dbReference type="InterPro" id="IPR038763">
    <property type="entry name" value="DHH_sf"/>
</dbReference>
<evidence type="ECO:0000256" key="6">
    <source>
        <dbReference type="ARBA" id="ARBA00032535"/>
    </source>
</evidence>
<feature type="domain" description="CBS" evidence="9">
    <location>
        <begin position="279"/>
        <end position="337"/>
    </location>
</feature>
<evidence type="ECO:0000256" key="4">
    <source>
        <dbReference type="ARBA" id="ARBA00022801"/>
    </source>
</evidence>
<keyword evidence="5" id="KW-0464">Manganese</keyword>
<dbReference type="SMART" id="SM00116">
    <property type="entry name" value="CBS"/>
    <property type="match status" value="2"/>
</dbReference>
<organism evidence="10 11">
    <name type="scientific">Frisingicoccus caecimuris</name>
    <dbReference type="NCBI Taxonomy" id="1796636"/>
    <lineage>
        <taxon>Bacteria</taxon>
        <taxon>Bacillati</taxon>
        <taxon>Bacillota</taxon>
        <taxon>Clostridia</taxon>
        <taxon>Lachnospirales</taxon>
        <taxon>Lachnospiraceae</taxon>
        <taxon>Frisingicoccus</taxon>
    </lineage>
</organism>
<dbReference type="EMBL" id="SLXA01000006">
    <property type="protein sequence ID" value="TCO84603.1"/>
    <property type="molecule type" value="Genomic_DNA"/>
</dbReference>
<dbReference type="InterPro" id="IPR000644">
    <property type="entry name" value="CBS_dom"/>
</dbReference>
<dbReference type="NCBIfam" id="NF011442">
    <property type="entry name" value="PRK14869.1-4"/>
    <property type="match status" value="1"/>
</dbReference>
<reference evidence="10 11" key="1">
    <citation type="submission" date="2019-03" db="EMBL/GenBank/DDBJ databases">
        <title>Genomic Encyclopedia of Type Strains, Phase IV (KMG-IV): sequencing the most valuable type-strain genomes for metagenomic binning, comparative biology and taxonomic classification.</title>
        <authorList>
            <person name="Goeker M."/>
        </authorList>
    </citation>
    <scope>NUCLEOTIDE SEQUENCE [LARGE SCALE GENOMIC DNA]</scope>
    <source>
        <strain evidence="10 11">DSM 28559</strain>
    </source>
</reference>
<feature type="domain" description="CBS" evidence="9">
    <location>
        <begin position="101"/>
        <end position="157"/>
    </location>
</feature>
<dbReference type="InterPro" id="IPR001667">
    <property type="entry name" value="DDH_dom"/>
</dbReference>
<dbReference type="SUPFAM" id="SSF75138">
    <property type="entry name" value="HprK N-terminal domain-like"/>
    <property type="match status" value="1"/>
</dbReference>
<dbReference type="AlphaFoldDB" id="A0A4R2LFC3"/>
<dbReference type="SUPFAM" id="SSF64182">
    <property type="entry name" value="DHH phosphoesterases"/>
    <property type="match status" value="1"/>
</dbReference>
<dbReference type="SUPFAM" id="SSF54631">
    <property type="entry name" value="CBS-domain pair"/>
    <property type="match status" value="1"/>
</dbReference>
<dbReference type="Pfam" id="PF02833">
    <property type="entry name" value="DHHA2"/>
    <property type="match status" value="1"/>
</dbReference>
<gene>
    <name evidence="10" type="ORF">EV212_10630</name>
</gene>
<evidence type="ECO:0000256" key="8">
    <source>
        <dbReference type="PROSITE-ProRule" id="PRU00703"/>
    </source>
</evidence>
<dbReference type="PANTHER" id="PTHR12112">
    <property type="entry name" value="BNIP - RELATED"/>
    <property type="match status" value="1"/>
</dbReference>
<sequence>MEEKRQKEVYVIGHKNPDTDSVCSAIAYASLKNEILVRMHQGESVEQYQDFLVEGEERANAVYVPARAGQINTETNYVLRKFQQKVPVYMSAIRTQVADINIRRIPGIAADYSLKKAWEIMRQSETSTLAVVDDDRKLQGLITISDIAGAYMSVLDNQILSEACTPIANILETLKGELVVGDAEKRLMKGKLVVSTATLSVIDEFIKEDDLVILGNRYEAQLSAIENRASCIIICDGAKASRTICKLAEENGCAVICTPADTYTVTRSINQSIPVSYFMIKEGIISFKESDYVADIKPIMLNKRHRDFLIVDDEGRYTGMISRRTLIDMNTKKVILVDHNEVDQAADGVDEAEVMEIIDHHKLGTVETIRPVKVRNEPVGCTATIVYEMYMENQIPVSKEIAGILCAAILSDTLMFRSPTCTEMDKMVAEHLAEIAEIDIEKFAMKMFEEGSQLRKKADSEIFYQDYKKFVASDTPYGVGQITSMNHEELLSVQDRLLAYMESAMNETGIPMIFFMLTDILKESTRLLFVGNDAKMLVENSFHKEAEANYIDLEGMVSRKKQLIPKLTAVLQQ</sequence>
<dbReference type="GO" id="GO:0005737">
    <property type="term" value="C:cytoplasm"/>
    <property type="evidence" value="ECO:0007669"/>
    <property type="project" value="InterPro"/>
</dbReference>
<accession>A0A4R2LFC3</accession>
<dbReference type="InterPro" id="IPR046342">
    <property type="entry name" value="CBS_dom_sf"/>
</dbReference>
<dbReference type="PROSITE" id="PS51371">
    <property type="entry name" value="CBS"/>
    <property type="match status" value="2"/>
</dbReference>
<dbReference type="SMART" id="SM01131">
    <property type="entry name" value="DHHA2"/>
    <property type="match status" value="1"/>
</dbReference>
<dbReference type="Pfam" id="PF07085">
    <property type="entry name" value="DRTGG"/>
    <property type="match status" value="1"/>
</dbReference>
<dbReference type="Gene3D" id="3.10.580.10">
    <property type="entry name" value="CBS-domain"/>
    <property type="match status" value="1"/>
</dbReference>
<evidence type="ECO:0000256" key="7">
    <source>
        <dbReference type="ARBA" id="ARBA00047820"/>
    </source>
</evidence>
<dbReference type="FunFam" id="3.90.1640.10:FF:000001">
    <property type="entry name" value="Probable manganese-dependent inorganic pyrophosphatase"/>
    <property type="match status" value="1"/>
</dbReference>
<evidence type="ECO:0000259" key="9">
    <source>
        <dbReference type="PROSITE" id="PS51371"/>
    </source>
</evidence>
<dbReference type="GO" id="GO:0004427">
    <property type="term" value="F:inorganic diphosphate phosphatase activity"/>
    <property type="evidence" value="ECO:0007669"/>
    <property type="project" value="UniProtKB-EC"/>
</dbReference>